<accession>A0A7N2MVG3</accession>
<dbReference type="Gramene" id="QL11p013781:mrna">
    <property type="protein sequence ID" value="QL11p013781:mrna"/>
    <property type="gene ID" value="QL11p013781"/>
</dbReference>
<protein>
    <submittedName>
        <fullName evidence="3">Uncharacterized protein</fullName>
    </submittedName>
</protein>
<dbReference type="InParanoid" id="A0A7N2MVG3"/>
<dbReference type="AlphaFoldDB" id="A0A7N2MVG3"/>
<evidence type="ECO:0000313" key="3">
    <source>
        <dbReference type="EnsemblPlants" id="QL11p013781:mrna"/>
    </source>
</evidence>
<proteinExistence type="predicted"/>
<reference evidence="3" key="2">
    <citation type="submission" date="2021-01" db="UniProtKB">
        <authorList>
            <consortium name="EnsemblPlants"/>
        </authorList>
    </citation>
    <scope>IDENTIFICATION</scope>
</reference>
<evidence type="ECO:0000256" key="2">
    <source>
        <dbReference type="SAM" id="Phobius"/>
    </source>
</evidence>
<sequence>MFLTIASVYTSEPIPFFSFFRAIFYIFLHYFDTFFLVMAFVSLYRALLINTICLSILAYHTNNPLLLLVACIVLFLFIALQFFTEHWLLASFVSMFEGIHGMAALKRSRELIKGRTDILVVLLFFLVCEWIQLQQEISMLGDKLNSGSIDWRVKLSAVPTFGLLFPVILFGISAQTVLYFVSNQGIDKDALSKRLGYPRNPQTVAYLQLLELPYLQRGRKRPRVGSFVGEEVRSSELETGLSSSEDHGAFEVTSPSTPHKAWGICFSLKEKGKKRIRDRIQLPSSIKIRILEGDDRACHSYADEACFYEANFVNGLHLPIHPFIRELFFLLQLAPTQLVSNSWRMVICCMVIWMSANDGDTIRIDEFLHFYRLRKSKDSASTRPRLKKRYHSRVERRDTETPKDDPMLTSPIAKSVPQCPAPPTSFLELIASIDGGSKPKGKYKALPGVRPSHELMSSYMHKVMQVLGESLYILGKYLDYEEKYVKAKSKVESLSAGNESLKGQISALVDEDKKDKERLKTLEKSIDTEEGGEVAAVDEAVDVDPSSFVLP</sequence>
<name>A0A7N2MVG3_QUELO</name>
<feature type="region of interest" description="Disordered" evidence="1">
    <location>
        <begin position="382"/>
        <end position="418"/>
    </location>
</feature>
<feature type="transmembrane region" description="Helical" evidence="2">
    <location>
        <begin position="22"/>
        <end position="44"/>
    </location>
</feature>
<dbReference type="EnsemblPlants" id="QL11p013781:mrna">
    <property type="protein sequence ID" value="QL11p013781:mrna"/>
    <property type="gene ID" value="QL11p013781"/>
</dbReference>
<feature type="transmembrane region" description="Helical" evidence="2">
    <location>
        <begin position="89"/>
        <end position="105"/>
    </location>
</feature>
<feature type="region of interest" description="Disordered" evidence="1">
    <location>
        <begin position="238"/>
        <end position="257"/>
    </location>
</feature>
<keyword evidence="2" id="KW-1133">Transmembrane helix</keyword>
<reference evidence="3 4" key="1">
    <citation type="journal article" date="2016" name="G3 (Bethesda)">
        <title>First Draft Assembly and Annotation of the Genome of a California Endemic Oak Quercus lobata Nee (Fagaceae).</title>
        <authorList>
            <person name="Sork V.L."/>
            <person name="Fitz-Gibbon S.T."/>
            <person name="Puiu D."/>
            <person name="Crepeau M."/>
            <person name="Gugger P.F."/>
            <person name="Sherman R."/>
            <person name="Stevens K."/>
            <person name="Langley C.H."/>
            <person name="Pellegrini M."/>
            <person name="Salzberg S.L."/>
        </authorList>
    </citation>
    <scope>NUCLEOTIDE SEQUENCE [LARGE SCALE GENOMIC DNA]</scope>
    <source>
        <strain evidence="3 4">cv. SW786</strain>
    </source>
</reference>
<keyword evidence="2" id="KW-0472">Membrane</keyword>
<dbReference type="Proteomes" id="UP000594261">
    <property type="component" value="Chromosome 11"/>
</dbReference>
<dbReference type="EMBL" id="LRBV02000011">
    <property type="status" value="NOT_ANNOTATED_CDS"/>
    <property type="molecule type" value="Genomic_DNA"/>
</dbReference>
<dbReference type="PANTHER" id="PTHR33133:SF1">
    <property type="entry name" value="EXPRESSED PROTEIN-RELATED"/>
    <property type="match status" value="1"/>
</dbReference>
<feature type="compositionally biased region" description="Basic and acidic residues" evidence="1">
    <location>
        <begin position="392"/>
        <end position="406"/>
    </location>
</feature>
<keyword evidence="4" id="KW-1185">Reference proteome</keyword>
<dbReference type="PANTHER" id="PTHR33133">
    <property type="entry name" value="OS08G0107100 PROTEIN-RELATED"/>
    <property type="match status" value="1"/>
</dbReference>
<feature type="transmembrane region" description="Helical" evidence="2">
    <location>
        <begin position="155"/>
        <end position="181"/>
    </location>
</feature>
<evidence type="ECO:0000256" key="1">
    <source>
        <dbReference type="SAM" id="MobiDB-lite"/>
    </source>
</evidence>
<feature type="transmembrane region" description="Helical" evidence="2">
    <location>
        <begin position="117"/>
        <end position="135"/>
    </location>
</feature>
<keyword evidence="2" id="KW-0812">Transmembrane</keyword>
<feature type="transmembrane region" description="Helical" evidence="2">
    <location>
        <begin position="65"/>
        <end position="83"/>
    </location>
</feature>
<evidence type="ECO:0000313" key="4">
    <source>
        <dbReference type="Proteomes" id="UP000594261"/>
    </source>
</evidence>
<organism evidence="3 4">
    <name type="scientific">Quercus lobata</name>
    <name type="common">Valley oak</name>
    <dbReference type="NCBI Taxonomy" id="97700"/>
    <lineage>
        <taxon>Eukaryota</taxon>
        <taxon>Viridiplantae</taxon>
        <taxon>Streptophyta</taxon>
        <taxon>Embryophyta</taxon>
        <taxon>Tracheophyta</taxon>
        <taxon>Spermatophyta</taxon>
        <taxon>Magnoliopsida</taxon>
        <taxon>eudicotyledons</taxon>
        <taxon>Gunneridae</taxon>
        <taxon>Pentapetalae</taxon>
        <taxon>rosids</taxon>
        <taxon>fabids</taxon>
        <taxon>Fagales</taxon>
        <taxon>Fagaceae</taxon>
        <taxon>Quercus</taxon>
    </lineage>
</organism>